<proteinExistence type="predicted"/>
<dbReference type="STRING" id="1333998.M2A_0274"/>
<feature type="chain" id="PRO_5001754836" description="Pseudoazurin" evidence="9">
    <location>
        <begin position="22"/>
        <end position="145"/>
    </location>
</feature>
<comment type="cofactor">
    <cofactor evidence="8">
        <name>Cu cation</name>
        <dbReference type="ChEBI" id="CHEBI:23378"/>
    </cofactor>
    <text evidence="8">Binds 1 copper ion per subunit.</text>
</comment>
<evidence type="ECO:0000256" key="7">
    <source>
        <dbReference type="NCBIfam" id="TIGR02375"/>
    </source>
</evidence>
<evidence type="ECO:0000256" key="1">
    <source>
        <dbReference type="ARBA" id="ARBA00004418"/>
    </source>
</evidence>
<feature type="binding site" evidence="8">
    <location>
        <position position="102"/>
    </location>
    <ligand>
        <name>Cu cation</name>
        <dbReference type="ChEBI" id="CHEBI:23378"/>
    </ligand>
</feature>
<dbReference type="Pfam" id="PF00127">
    <property type="entry name" value="Copper-bind"/>
    <property type="match status" value="1"/>
</dbReference>
<dbReference type="InterPro" id="IPR008972">
    <property type="entry name" value="Cupredoxin"/>
</dbReference>
<keyword evidence="2" id="KW-0813">Transport</keyword>
<gene>
    <name evidence="11" type="ORF">M2A_0274</name>
</gene>
<sequence>MMKTAFHAAMAILALTAPAQAAEVEVKMLNRGEAGMMVFEPALVKIAPGDTVRFVPTNPGHNAQSRPGMLPEGAEPFQGAMGKEIAVTFEKEGVYGYDCMPHYGMGMVGLVVVGDPSANLDEAQAVKHRGKATGRFEALFAALKN</sequence>
<dbReference type="RefSeq" id="WP_052379112.1">
    <property type="nucleotide sequence ID" value="NZ_BBIO01000001.1"/>
</dbReference>
<accession>A0A081B6V7</accession>
<comment type="subcellular location">
    <subcellularLocation>
        <location evidence="1">Periplasm</location>
    </subcellularLocation>
</comment>
<feature type="domain" description="Blue (type 1) copper" evidence="10">
    <location>
        <begin position="27"/>
        <end position="113"/>
    </location>
</feature>
<dbReference type="PRINTS" id="PR00155">
    <property type="entry name" value="AMICYANIN"/>
</dbReference>
<evidence type="ECO:0000256" key="2">
    <source>
        <dbReference type="ARBA" id="ARBA00022448"/>
    </source>
</evidence>
<keyword evidence="12" id="KW-1185">Reference proteome</keyword>
<name>A0A081B6V7_9HYPH</name>
<dbReference type="InterPro" id="IPR002386">
    <property type="entry name" value="Amicyanin/Pseudoazurin"/>
</dbReference>
<dbReference type="NCBIfam" id="TIGR02375">
    <property type="entry name" value="pseudoazurin"/>
    <property type="match status" value="1"/>
</dbReference>
<keyword evidence="3 8" id="KW-0479">Metal-binding</keyword>
<dbReference type="InterPro" id="IPR012745">
    <property type="entry name" value="Pseudoazurin"/>
</dbReference>
<dbReference type="Proteomes" id="UP000028702">
    <property type="component" value="Unassembled WGS sequence"/>
</dbReference>
<keyword evidence="6 8" id="KW-0186">Copper</keyword>
<dbReference type="GO" id="GO:0009055">
    <property type="term" value="F:electron transfer activity"/>
    <property type="evidence" value="ECO:0007669"/>
    <property type="project" value="InterPro"/>
</dbReference>
<feature type="binding site" evidence="8">
    <location>
        <position position="61"/>
    </location>
    <ligand>
        <name>Cu cation</name>
        <dbReference type="ChEBI" id="CHEBI:23378"/>
    </ligand>
</feature>
<keyword evidence="9" id="KW-0732">Signal</keyword>
<evidence type="ECO:0000313" key="11">
    <source>
        <dbReference type="EMBL" id="GAK43775.1"/>
    </source>
</evidence>
<evidence type="ECO:0000256" key="3">
    <source>
        <dbReference type="ARBA" id="ARBA00022723"/>
    </source>
</evidence>
<feature type="signal peptide" evidence="9">
    <location>
        <begin position="1"/>
        <end position="21"/>
    </location>
</feature>
<dbReference type="CDD" id="cd04218">
    <property type="entry name" value="Pseudoazurin"/>
    <property type="match status" value="1"/>
</dbReference>
<keyword evidence="5" id="KW-0249">Electron transport</keyword>
<evidence type="ECO:0000256" key="6">
    <source>
        <dbReference type="ARBA" id="ARBA00023008"/>
    </source>
</evidence>
<evidence type="ECO:0000313" key="12">
    <source>
        <dbReference type="Proteomes" id="UP000028702"/>
    </source>
</evidence>
<protein>
    <recommendedName>
        <fullName evidence="7">Pseudoazurin</fullName>
    </recommendedName>
</protein>
<evidence type="ECO:0000256" key="4">
    <source>
        <dbReference type="ARBA" id="ARBA00022764"/>
    </source>
</evidence>
<dbReference type="AlphaFoldDB" id="A0A081B6V7"/>
<feature type="binding site" evidence="8">
    <location>
        <position position="99"/>
    </location>
    <ligand>
        <name>Cu cation</name>
        <dbReference type="ChEBI" id="CHEBI:23378"/>
    </ligand>
</feature>
<organism evidence="11 12">
    <name type="scientific">Tepidicaulis marinus</name>
    <dbReference type="NCBI Taxonomy" id="1333998"/>
    <lineage>
        <taxon>Bacteria</taxon>
        <taxon>Pseudomonadati</taxon>
        <taxon>Pseudomonadota</taxon>
        <taxon>Alphaproteobacteria</taxon>
        <taxon>Hyphomicrobiales</taxon>
        <taxon>Parvibaculaceae</taxon>
        <taxon>Tepidicaulis</taxon>
    </lineage>
</organism>
<keyword evidence="4" id="KW-0574">Periplasm</keyword>
<evidence type="ECO:0000256" key="5">
    <source>
        <dbReference type="ARBA" id="ARBA00022982"/>
    </source>
</evidence>
<dbReference type="SUPFAM" id="SSF49503">
    <property type="entry name" value="Cupredoxins"/>
    <property type="match status" value="1"/>
</dbReference>
<dbReference type="InterPro" id="IPR001235">
    <property type="entry name" value="Copper_blue_Plastocyanin"/>
</dbReference>
<dbReference type="GO" id="GO:0042597">
    <property type="term" value="C:periplasmic space"/>
    <property type="evidence" value="ECO:0007669"/>
    <property type="project" value="UniProtKB-SubCell"/>
</dbReference>
<dbReference type="Gene3D" id="2.60.40.420">
    <property type="entry name" value="Cupredoxins - blue copper proteins"/>
    <property type="match status" value="1"/>
</dbReference>
<feature type="binding site" evidence="8">
    <location>
        <position position="107"/>
    </location>
    <ligand>
        <name>Cu cation</name>
        <dbReference type="ChEBI" id="CHEBI:23378"/>
    </ligand>
</feature>
<dbReference type="EMBL" id="BBIO01000001">
    <property type="protein sequence ID" value="GAK43775.1"/>
    <property type="molecule type" value="Genomic_DNA"/>
</dbReference>
<dbReference type="InterPro" id="IPR000923">
    <property type="entry name" value="BlueCu_1"/>
</dbReference>
<evidence type="ECO:0000259" key="10">
    <source>
        <dbReference type="Pfam" id="PF00127"/>
    </source>
</evidence>
<evidence type="ECO:0000256" key="9">
    <source>
        <dbReference type="SAM" id="SignalP"/>
    </source>
</evidence>
<comment type="caution">
    <text evidence="11">The sequence shown here is derived from an EMBL/GenBank/DDBJ whole genome shotgun (WGS) entry which is preliminary data.</text>
</comment>
<reference evidence="11 12" key="1">
    <citation type="submission" date="2014-07" db="EMBL/GenBank/DDBJ databases">
        <title>Tepidicaulis marinum gen. nov., sp. nov., a novel marine bacterium denitrifying nitrate to nitrous oxide strictly under microaerobic conditions.</title>
        <authorList>
            <person name="Takeuchi M."/>
            <person name="Yamagishi T."/>
            <person name="Kamagata Y."/>
            <person name="Oshima K."/>
            <person name="Hattori M."/>
            <person name="Katayama T."/>
            <person name="Hanada S."/>
            <person name="Tamaki H."/>
            <person name="Marumo K."/>
            <person name="Maeda H."/>
            <person name="Nedachi M."/>
            <person name="Iwasaki W."/>
            <person name="Suwa Y."/>
            <person name="Sakata S."/>
        </authorList>
    </citation>
    <scope>NUCLEOTIDE SEQUENCE [LARGE SCALE GENOMIC DNA]</scope>
    <source>
        <strain evidence="11 12">MA2</strain>
    </source>
</reference>
<evidence type="ECO:0000256" key="8">
    <source>
        <dbReference type="PIRSR" id="PIRSR602386-1"/>
    </source>
</evidence>
<dbReference type="eggNOG" id="COG3794">
    <property type="taxonomic scope" value="Bacteria"/>
</dbReference>
<dbReference type="PRINTS" id="PR00156">
    <property type="entry name" value="COPPERBLUE"/>
</dbReference>
<dbReference type="GO" id="GO:0005507">
    <property type="term" value="F:copper ion binding"/>
    <property type="evidence" value="ECO:0007669"/>
    <property type="project" value="UniProtKB-UniRule"/>
</dbReference>